<sequence length="218" mass="25425">MDQVYVSEKQKFRKNRCLCKEHPVWILLLRANMFYKTSILLYRCSSCLVGSRQSFASVGALMTTHTTERILPYPPEYVFELVADVERYPEFLPFWRRAEVYAREGNTYYTDQEIWMGIMQERFRTKTVLNRFGSIHVTSSEGLFKDLAIRWDFASAPNAGCRIVFMQSWELRSFLKQQLVGLLLAENSRATINAFEKRAHDLYGTIPGIQHDHSVTAC</sequence>
<dbReference type="InterPro" id="IPR023393">
    <property type="entry name" value="START-like_dom_sf"/>
</dbReference>
<dbReference type="PANTHER" id="PTHR12901">
    <property type="entry name" value="SPERM PROTEIN HOMOLOG"/>
    <property type="match status" value="1"/>
</dbReference>
<evidence type="ECO:0000256" key="2">
    <source>
        <dbReference type="ARBA" id="ARBA00022649"/>
    </source>
</evidence>
<dbReference type="EMBL" id="CAADFK010000096">
    <property type="protein sequence ID" value="VFK16475.1"/>
    <property type="molecule type" value="Genomic_DNA"/>
</dbReference>
<feature type="domain" description="Coenzyme Q-binding protein COQ10 START" evidence="3">
    <location>
        <begin position="71"/>
        <end position="196"/>
    </location>
</feature>
<organism evidence="4">
    <name type="scientific">Candidatus Kentrum sp. LPFa</name>
    <dbReference type="NCBI Taxonomy" id="2126335"/>
    <lineage>
        <taxon>Bacteria</taxon>
        <taxon>Pseudomonadati</taxon>
        <taxon>Pseudomonadota</taxon>
        <taxon>Gammaproteobacteria</taxon>
        <taxon>Candidatus Kentrum</taxon>
    </lineage>
</organism>
<dbReference type="Gene3D" id="3.30.530.20">
    <property type="match status" value="1"/>
</dbReference>
<dbReference type="AlphaFoldDB" id="A0A450WHK2"/>
<evidence type="ECO:0000256" key="1">
    <source>
        <dbReference type="ARBA" id="ARBA00008918"/>
    </source>
</evidence>
<dbReference type="Pfam" id="PF03364">
    <property type="entry name" value="Polyketide_cyc"/>
    <property type="match status" value="1"/>
</dbReference>
<dbReference type="GO" id="GO:0048039">
    <property type="term" value="F:ubiquinone binding"/>
    <property type="evidence" value="ECO:0007669"/>
    <property type="project" value="InterPro"/>
</dbReference>
<dbReference type="InterPro" id="IPR005031">
    <property type="entry name" value="COQ10_START"/>
</dbReference>
<reference evidence="4" key="1">
    <citation type="submission" date="2019-02" db="EMBL/GenBank/DDBJ databases">
        <authorList>
            <person name="Gruber-Vodicka R. H."/>
            <person name="Seah K. B. B."/>
        </authorList>
    </citation>
    <scope>NUCLEOTIDE SEQUENCE</scope>
    <source>
        <strain evidence="4">BECK_S313</strain>
    </source>
</reference>
<gene>
    <name evidence="4" type="ORF">BECKLPF1236B_GA0070989_10967</name>
</gene>
<comment type="similarity">
    <text evidence="1">Belongs to the ribosome association toxin RatA family.</text>
</comment>
<name>A0A450WHK2_9GAMM</name>
<keyword evidence="2" id="KW-1277">Toxin-antitoxin system</keyword>
<evidence type="ECO:0000259" key="3">
    <source>
        <dbReference type="Pfam" id="PF03364"/>
    </source>
</evidence>
<dbReference type="PANTHER" id="PTHR12901:SF10">
    <property type="entry name" value="COENZYME Q-BINDING PROTEIN COQ10, MITOCHONDRIAL"/>
    <property type="match status" value="1"/>
</dbReference>
<proteinExistence type="inferred from homology"/>
<accession>A0A450WHK2</accession>
<dbReference type="CDD" id="cd07813">
    <property type="entry name" value="COQ10p_like"/>
    <property type="match status" value="1"/>
</dbReference>
<dbReference type="GO" id="GO:0045333">
    <property type="term" value="P:cellular respiration"/>
    <property type="evidence" value="ECO:0007669"/>
    <property type="project" value="InterPro"/>
</dbReference>
<dbReference type="InterPro" id="IPR044996">
    <property type="entry name" value="COQ10-like"/>
</dbReference>
<evidence type="ECO:0000313" key="4">
    <source>
        <dbReference type="EMBL" id="VFK16475.1"/>
    </source>
</evidence>
<dbReference type="SUPFAM" id="SSF55961">
    <property type="entry name" value="Bet v1-like"/>
    <property type="match status" value="1"/>
</dbReference>
<protein>
    <submittedName>
        <fullName evidence="4">Ribosome association toxin PasT (RatA) of the RatAB toxin-antitoxin module</fullName>
    </submittedName>
</protein>